<dbReference type="EMBL" id="DROD01000729">
    <property type="protein sequence ID" value="HHJ53823.1"/>
    <property type="molecule type" value="Genomic_DNA"/>
</dbReference>
<protein>
    <submittedName>
        <fullName evidence="2">Uncharacterized protein</fullName>
    </submittedName>
</protein>
<dbReference type="AlphaFoldDB" id="A0A7V5PRB7"/>
<evidence type="ECO:0000313" key="2">
    <source>
        <dbReference type="EMBL" id="HHJ53823.1"/>
    </source>
</evidence>
<feature type="compositionally biased region" description="Acidic residues" evidence="1">
    <location>
        <begin position="93"/>
        <end position="107"/>
    </location>
</feature>
<comment type="caution">
    <text evidence="2">The sequence shown here is derived from an EMBL/GenBank/DDBJ whole genome shotgun (WGS) entry which is preliminary data.</text>
</comment>
<sequence>MAKELKTNEDTLLEWREVLFDDIYNTIGQHIDKILNINKLHHFQKIEYFSALYTRLREELDKRDFSGLPTDKLYYMLINVKDQIAQMTRPPEQNDDYDDWDDSELYDNQEMFEGPDEPDLL</sequence>
<accession>A0A7V5PRB7</accession>
<proteinExistence type="predicted"/>
<evidence type="ECO:0000256" key="1">
    <source>
        <dbReference type="SAM" id="MobiDB-lite"/>
    </source>
</evidence>
<feature type="region of interest" description="Disordered" evidence="1">
    <location>
        <begin position="87"/>
        <end position="121"/>
    </location>
</feature>
<gene>
    <name evidence="2" type="ORF">ENJ89_11555</name>
</gene>
<organism evidence="2">
    <name type="scientific">Caldithrix abyssi</name>
    <dbReference type="NCBI Taxonomy" id="187145"/>
    <lineage>
        <taxon>Bacteria</taxon>
        <taxon>Pseudomonadati</taxon>
        <taxon>Calditrichota</taxon>
        <taxon>Calditrichia</taxon>
        <taxon>Calditrichales</taxon>
        <taxon>Calditrichaceae</taxon>
        <taxon>Caldithrix</taxon>
    </lineage>
</organism>
<name>A0A7V5PRB7_CALAY</name>
<reference evidence="2" key="1">
    <citation type="journal article" date="2020" name="mSystems">
        <title>Genome- and Community-Level Interaction Insights into Carbon Utilization and Element Cycling Functions of Hydrothermarchaeota in Hydrothermal Sediment.</title>
        <authorList>
            <person name="Zhou Z."/>
            <person name="Liu Y."/>
            <person name="Xu W."/>
            <person name="Pan J."/>
            <person name="Luo Z.H."/>
            <person name="Li M."/>
        </authorList>
    </citation>
    <scope>NUCLEOTIDE SEQUENCE [LARGE SCALE GENOMIC DNA]</scope>
    <source>
        <strain evidence="2">HyVt-527</strain>
    </source>
</reference>
<dbReference type="Proteomes" id="UP000886124">
    <property type="component" value="Unassembled WGS sequence"/>
</dbReference>